<dbReference type="Proteomes" id="UP001476798">
    <property type="component" value="Unassembled WGS sequence"/>
</dbReference>
<protein>
    <submittedName>
        <fullName evidence="2">Uncharacterized protein</fullName>
    </submittedName>
</protein>
<name>A0ABV0N3Q8_9TELE</name>
<gene>
    <name evidence="2" type="ORF">GOODEAATRI_023147</name>
</gene>
<feature type="non-terminal residue" evidence="2">
    <location>
        <position position="1"/>
    </location>
</feature>
<evidence type="ECO:0000313" key="3">
    <source>
        <dbReference type="Proteomes" id="UP001476798"/>
    </source>
</evidence>
<proteinExistence type="predicted"/>
<accession>A0ABV0N3Q8</accession>
<dbReference type="EMBL" id="JAHRIO010022445">
    <property type="protein sequence ID" value="MEQ2166013.1"/>
    <property type="molecule type" value="Genomic_DNA"/>
</dbReference>
<reference evidence="2 3" key="1">
    <citation type="submission" date="2021-06" db="EMBL/GenBank/DDBJ databases">
        <authorList>
            <person name="Palmer J.M."/>
        </authorList>
    </citation>
    <scope>NUCLEOTIDE SEQUENCE [LARGE SCALE GENOMIC DNA]</scope>
    <source>
        <strain evidence="2 3">GA_2019</strain>
        <tissue evidence="2">Muscle</tissue>
    </source>
</reference>
<organism evidence="2 3">
    <name type="scientific">Goodea atripinnis</name>
    <dbReference type="NCBI Taxonomy" id="208336"/>
    <lineage>
        <taxon>Eukaryota</taxon>
        <taxon>Metazoa</taxon>
        <taxon>Chordata</taxon>
        <taxon>Craniata</taxon>
        <taxon>Vertebrata</taxon>
        <taxon>Euteleostomi</taxon>
        <taxon>Actinopterygii</taxon>
        <taxon>Neopterygii</taxon>
        <taxon>Teleostei</taxon>
        <taxon>Neoteleostei</taxon>
        <taxon>Acanthomorphata</taxon>
        <taxon>Ovalentaria</taxon>
        <taxon>Atherinomorphae</taxon>
        <taxon>Cyprinodontiformes</taxon>
        <taxon>Goodeidae</taxon>
        <taxon>Goodea</taxon>
    </lineage>
</organism>
<feature type="transmembrane region" description="Helical" evidence="1">
    <location>
        <begin position="26"/>
        <end position="49"/>
    </location>
</feature>
<comment type="caution">
    <text evidence="2">The sequence shown here is derived from an EMBL/GenBank/DDBJ whole genome shotgun (WGS) entry which is preliminary data.</text>
</comment>
<evidence type="ECO:0000313" key="2">
    <source>
        <dbReference type="EMBL" id="MEQ2166013.1"/>
    </source>
</evidence>
<keyword evidence="1" id="KW-1133">Transmembrane helix</keyword>
<keyword evidence="1" id="KW-0812">Transmembrane</keyword>
<sequence length="54" mass="5839">GLQEVLNSCFPSDDVVPQSLLSSLGIGWLSIPLMLQVLCYTGTICLELLKGLFL</sequence>
<keyword evidence="3" id="KW-1185">Reference proteome</keyword>
<keyword evidence="1" id="KW-0472">Membrane</keyword>
<evidence type="ECO:0000256" key="1">
    <source>
        <dbReference type="SAM" id="Phobius"/>
    </source>
</evidence>